<evidence type="ECO:0000256" key="1">
    <source>
        <dbReference type="SAM" id="Phobius"/>
    </source>
</evidence>
<dbReference type="RefSeq" id="WP_071794064.1">
    <property type="nucleotide sequence ID" value="NZ_LZDD01000002.1"/>
</dbReference>
<dbReference type="PIRSF" id="PIRSF011474">
    <property type="entry name" value="Glucitol_operon_activator"/>
    <property type="match status" value="1"/>
</dbReference>
<accession>A0A1L8MM44</accession>
<dbReference type="AlphaFoldDB" id="A0A1L8MM44"/>
<dbReference type="STRING" id="1856638.A9Q68_07425"/>
<comment type="caution">
    <text evidence="2">The sequence shown here is derived from an EMBL/GenBank/DDBJ whole genome shotgun (WGS) entry which is preliminary data.</text>
</comment>
<feature type="transmembrane region" description="Helical" evidence="1">
    <location>
        <begin position="6"/>
        <end position="23"/>
    </location>
</feature>
<protein>
    <submittedName>
        <fullName evidence="2">Transcriptional regulator</fullName>
    </submittedName>
</protein>
<keyword evidence="1" id="KW-0472">Membrane</keyword>
<dbReference type="Pfam" id="PF06923">
    <property type="entry name" value="GutM"/>
    <property type="match status" value="1"/>
</dbReference>
<keyword evidence="3" id="KW-1185">Reference proteome</keyword>
<sequence>MDRVIIFAIIIIIAYLVQILLGLRQLKHFNQVYSVMRKKGRVAIGRRSGKIKSGTIVMLAIDEKGLVLDAQKMQGVTVAAKFQQMPQFINQDIHYLDSYNSLVRKENRLLQIAIEDARDLFVRTEAGSYQEVTKYASAFDIDFHVKNLVSRFKIQKNKF</sequence>
<name>A0A1L8MM44_9STRE</name>
<keyword evidence="1" id="KW-1133">Transmembrane helix</keyword>
<gene>
    <name evidence="2" type="ORF">A9Q68_07425</name>
</gene>
<organism evidence="2 3">
    <name type="scientific">Streptococcus bovimastitidis</name>
    <dbReference type="NCBI Taxonomy" id="1856638"/>
    <lineage>
        <taxon>Bacteria</taxon>
        <taxon>Bacillati</taxon>
        <taxon>Bacillota</taxon>
        <taxon>Bacilli</taxon>
        <taxon>Lactobacillales</taxon>
        <taxon>Streptococcaceae</taxon>
        <taxon>Streptococcus</taxon>
    </lineage>
</organism>
<evidence type="ECO:0000313" key="3">
    <source>
        <dbReference type="Proteomes" id="UP000182015"/>
    </source>
</evidence>
<dbReference type="EMBL" id="LZDD01000002">
    <property type="protein sequence ID" value="OJF71809.1"/>
    <property type="molecule type" value="Genomic_DNA"/>
</dbReference>
<keyword evidence="1" id="KW-0812">Transmembrane</keyword>
<dbReference type="InterPro" id="IPR009693">
    <property type="entry name" value="Glucitol_operon_activator"/>
</dbReference>
<reference evidence="3" key="1">
    <citation type="submission" date="2016-06" db="EMBL/GenBank/DDBJ databases">
        <authorList>
            <person name="de Vries S.P.W."/>
            <person name="Hadjirin N.F."/>
            <person name="Lay E.M."/>
            <person name="Zadoks R.N."/>
            <person name="Peacock S.J."/>
            <person name="Parkhill J."/>
            <person name="Grant A.J."/>
            <person name="Mcdougall S."/>
            <person name="Holmes M.A."/>
        </authorList>
    </citation>
    <scope>NUCLEOTIDE SEQUENCE [LARGE SCALE GENOMIC DNA]</scope>
    <source>
        <strain evidence="3">NZ1587</strain>
    </source>
</reference>
<evidence type="ECO:0000313" key="2">
    <source>
        <dbReference type="EMBL" id="OJF71809.1"/>
    </source>
</evidence>
<dbReference type="OrthoDB" id="9096700at2"/>
<dbReference type="Proteomes" id="UP000182015">
    <property type="component" value="Unassembled WGS sequence"/>
</dbReference>
<proteinExistence type="predicted"/>